<gene>
    <name evidence="6" type="ORF">FG486_14765</name>
</gene>
<feature type="active site" evidence="4">
    <location>
        <position position="49"/>
    </location>
</feature>
<dbReference type="PANTHER" id="PTHR42872:SF6">
    <property type="entry name" value="PROTEIN-GLUTAMATE METHYLESTERASE_PROTEIN-GLUTAMINE GLUTAMINASE"/>
    <property type="match status" value="1"/>
</dbReference>
<keyword evidence="7" id="KW-1185">Reference proteome</keyword>
<dbReference type="EMBL" id="VDES01000003">
    <property type="protein sequence ID" value="MBA1375606.1"/>
    <property type="molecule type" value="Genomic_DNA"/>
</dbReference>
<evidence type="ECO:0000256" key="1">
    <source>
        <dbReference type="ARBA" id="ARBA00022801"/>
    </source>
</evidence>
<dbReference type="GO" id="GO:0006935">
    <property type="term" value="P:chemotaxis"/>
    <property type="evidence" value="ECO:0007669"/>
    <property type="project" value="UniProtKB-UniRule"/>
</dbReference>
<evidence type="ECO:0000256" key="3">
    <source>
        <dbReference type="ARBA" id="ARBA00048267"/>
    </source>
</evidence>
<evidence type="ECO:0000256" key="2">
    <source>
        <dbReference type="ARBA" id="ARBA00039140"/>
    </source>
</evidence>
<feature type="domain" description="CheB-type methylesterase" evidence="5">
    <location>
        <begin position="33"/>
        <end position="228"/>
    </location>
</feature>
<dbReference type="GO" id="GO:0008984">
    <property type="term" value="F:protein-glutamate methylesterase activity"/>
    <property type="evidence" value="ECO:0007669"/>
    <property type="project" value="UniProtKB-EC"/>
</dbReference>
<proteinExistence type="predicted"/>
<evidence type="ECO:0000313" key="7">
    <source>
        <dbReference type="Proteomes" id="UP000589292"/>
    </source>
</evidence>
<dbReference type="Gene3D" id="3.40.50.180">
    <property type="entry name" value="Methylesterase CheB, C-terminal domain"/>
    <property type="match status" value="1"/>
</dbReference>
<reference evidence="6 7" key="1">
    <citation type="journal article" date="1994" name="Int. J. Syst. Bacteriol.">
        <title>Phylogenetic positions of novel aerobic, bacteriochlorophyll a-containing bacteria and description of Roseococcus thiosulfatophilus gen. nov., sp. nov., Erythromicrobium ramosum gen. nov., sp. nov., and Erythrobacter litoralis sp. nov.</title>
        <authorList>
            <person name="Yurkov V."/>
            <person name="Stackebrandt E."/>
            <person name="Holmes A."/>
            <person name="Fuerst J.A."/>
            <person name="Hugenholtz P."/>
            <person name="Golecki J."/>
            <person name="Gad'on N."/>
            <person name="Gorlenko V.M."/>
            <person name="Kompantseva E.I."/>
            <person name="Drews G."/>
        </authorList>
    </citation>
    <scope>NUCLEOTIDE SEQUENCE [LARGE SCALE GENOMIC DNA]</scope>
    <source>
        <strain evidence="6 7">KR-99</strain>
    </source>
</reference>
<dbReference type="SUPFAM" id="SSF52738">
    <property type="entry name" value="Methylesterase CheB, C-terminal domain"/>
    <property type="match status" value="1"/>
</dbReference>
<evidence type="ECO:0000259" key="5">
    <source>
        <dbReference type="PROSITE" id="PS50122"/>
    </source>
</evidence>
<dbReference type="GO" id="GO:0005737">
    <property type="term" value="C:cytoplasm"/>
    <property type="evidence" value="ECO:0007669"/>
    <property type="project" value="InterPro"/>
</dbReference>
<sequence>MRHPMSPTAPGRCADSAIGTSPCRSRSLESGVPETGFRWNGAMVAIAASTGGVEAIQRIVTGFPADCPPTLIVQHMPCGITPLFADRLDRHSLPHVVEAQDGMPIRQGMVCIAPGGAQHLVVEHASPLRCRLLDAPPVNGHRPSADCMFESLTHRPAGQVVAVVLTGMGDDGAQGLLKLRNLGMRTIAQDESSALIFGMPKVAAECGAAEQILPLDRIAERILELCQC</sequence>
<dbReference type="InterPro" id="IPR000673">
    <property type="entry name" value="Sig_transdc_resp-reg_Me-estase"/>
</dbReference>
<dbReference type="EC" id="3.1.1.61" evidence="2"/>
<organism evidence="6 7">
    <name type="scientific">Sphingomonas ursincola</name>
    <dbReference type="NCBI Taxonomy" id="56361"/>
    <lineage>
        <taxon>Bacteria</taxon>
        <taxon>Pseudomonadati</taxon>
        <taxon>Pseudomonadota</taxon>
        <taxon>Alphaproteobacteria</taxon>
        <taxon>Sphingomonadales</taxon>
        <taxon>Sphingomonadaceae</taxon>
        <taxon>Sphingomonas</taxon>
    </lineage>
</organism>
<evidence type="ECO:0000313" key="6">
    <source>
        <dbReference type="EMBL" id="MBA1375606.1"/>
    </source>
</evidence>
<dbReference type="InterPro" id="IPR035909">
    <property type="entry name" value="CheB_C"/>
</dbReference>
<keyword evidence="4" id="KW-0145">Chemotaxis</keyword>
<dbReference type="PROSITE" id="PS50122">
    <property type="entry name" value="CHEB"/>
    <property type="match status" value="1"/>
</dbReference>
<accession>A0A7V8U9D2</accession>
<dbReference type="GO" id="GO:0000156">
    <property type="term" value="F:phosphorelay response regulator activity"/>
    <property type="evidence" value="ECO:0007669"/>
    <property type="project" value="InterPro"/>
</dbReference>
<dbReference type="Proteomes" id="UP000589292">
    <property type="component" value="Unassembled WGS sequence"/>
</dbReference>
<feature type="active site" evidence="4">
    <location>
        <position position="171"/>
    </location>
</feature>
<comment type="catalytic activity">
    <reaction evidence="3">
        <text>[protein]-L-glutamate 5-O-methyl ester + H2O = L-glutamyl-[protein] + methanol + H(+)</text>
        <dbReference type="Rhea" id="RHEA:23236"/>
        <dbReference type="Rhea" id="RHEA-COMP:10208"/>
        <dbReference type="Rhea" id="RHEA-COMP:10311"/>
        <dbReference type="ChEBI" id="CHEBI:15377"/>
        <dbReference type="ChEBI" id="CHEBI:15378"/>
        <dbReference type="ChEBI" id="CHEBI:17790"/>
        <dbReference type="ChEBI" id="CHEBI:29973"/>
        <dbReference type="ChEBI" id="CHEBI:82795"/>
        <dbReference type="EC" id="3.1.1.61"/>
    </reaction>
</comment>
<name>A0A7V8U9D2_9SPHN</name>
<dbReference type="PANTHER" id="PTHR42872">
    <property type="entry name" value="PROTEIN-GLUTAMATE METHYLESTERASE/PROTEIN-GLUTAMINE GLUTAMINASE"/>
    <property type="match status" value="1"/>
</dbReference>
<comment type="caution">
    <text evidence="6">The sequence shown here is derived from an EMBL/GenBank/DDBJ whole genome shotgun (WGS) entry which is preliminary data.</text>
</comment>
<protein>
    <recommendedName>
        <fullName evidence="2">protein-glutamate methylesterase</fullName>
        <ecNumber evidence="2">3.1.1.61</ecNumber>
    </recommendedName>
</protein>
<dbReference type="Pfam" id="PF01339">
    <property type="entry name" value="CheB_methylest"/>
    <property type="match status" value="1"/>
</dbReference>
<keyword evidence="1 4" id="KW-0378">Hydrolase</keyword>
<dbReference type="AlphaFoldDB" id="A0A7V8U9D2"/>
<evidence type="ECO:0000256" key="4">
    <source>
        <dbReference type="PROSITE-ProRule" id="PRU00050"/>
    </source>
</evidence>
<feature type="active site" evidence="4">
    <location>
        <position position="75"/>
    </location>
</feature>
<dbReference type="CDD" id="cd16432">
    <property type="entry name" value="CheB_Rec"/>
    <property type="match status" value="1"/>
</dbReference>